<evidence type="ECO:0000313" key="3">
    <source>
        <dbReference type="EMBL" id="TYJ98138.1"/>
    </source>
</evidence>
<dbReference type="Proteomes" id="UP000321393">
    <property type="component" value="Unassembled WGS sequence"/>
</dbReference>
<protein>
    <submittedName>
        <fullName evidence="3">Uncharacterized protein</fullName>
    </submittedName>
</protein>
<evidence type="ECO:0000256" key="1">
    <source>
        <dbReference type="SAM" id="MobiDB-lite"/>
    </source>
</evidence>
<name>A0A5D3BIX3_CUCMM</name>
<dbReference type="EMBL" id="SSTE01011875">
    <property type="protein sequence ID" value="KAA0050269.1"/>
    <property type="molecule type" value="Genomic_DNA"/>
</dbReference>
<organism evidence="3 5">
    <name type="scientific">Cucumis melo var. makuwa</name>
    <name type="common">Oriental melon</name>
    <dbReference type="NCBI Taxonomy" id="1194695"/>
    <lineage>
        <taxon>Eukaryota</taxon>
        <taxon>Viridiplantae</taxon>
        <taxon>Streptophyta</taxon>
        <taxon>Embryophyta</taxon>
        <taxon>Tracheophyta</taxon>
        <taxon>Spermatophyta</taxon>
        <taxon>Magnoliopsida</taxon>
        <taxon>eudicotyledons</taxon>
        <taxon>Gunneridae</taxon>
        <taxon>Pentapetalae</taxon>
        <taxon>rosids</taxon>
        <taxon>fabids</taxon>
        <taxon>Cucurbitales</taxon>
        <taxon>Cucurbitaceae</taxon>
        <taxon>Benincaseae</taxon>
        <taxon>Cucumis</taxon>
    </lineage>
</organism>
<dbReference type="EMBL" id="SSTD01018169">
    <property type="protein sequence ID" value="TYJ98138.1"/>
    <property type="molecule type" value="Genomic_DNA"/>
</dbReference>
<dbReference type="Proteomes" id="UP000321947">
    <property type="component" value="Unassembled WGS sequence"/>
</dbReference>
<sequence>MNQLSISVEELSNSKLVIQGFNQGARWAIGTVRLEIAIGDLQASTIFHVIRKVDADTKPFSKAESYFADAKIYTKSDDVSEVILTEVPVAKGTYKHDQETITTKKSNKGDAPNGQQNDEPMIQTKTGLLESEKIAMPQKKISNPPVLRYIPLSQRKKGESPFVECSKSLTVESIDILKENFTTPLIKIEKG</sequence>
<reference evidence="4 5" key="1">
    <citation type="submission" date="2019-08" db="EMBL/GenBank/DDBJ databases">
        <title>Draft genome sequences of two oriental melons (Cucumis melo L. var makuwa).</title>
        <authorList>
            <person name="Kwon S.-Y."/>
        </authorList>
    </citation>
    <scope>NUCLEOTIDE SEQUENCE [LARGE SCALE GENOMIC DNA]</scope>
    <source>
        <strain evidence="5">cv. Chang Bougi</strain>
        <strain evidence="4">cv. SW 3</strain>
        <tissue evidence="3">Leaf</tissue>
    </source>
</reference>
<evidence type="ECO:0000313" key="4">
    <source>
        <dbReference type="Proteomes" id="UP000321393"/>
    </source>
</evidence>
<dbReference type="OrthoDB" id="1836846at2759"/>
<accession>A0A5D3BIX3</accession>
<gene>
    <name evidence="3" type="ORF">E5676_scaffold180G00160</name>
    <name evidence="2" type="ORF">E6C27_scaffold355G001210</name>
</gene>
<comment type="caution">
    <text evidence="3">The sequence shown here is derived from an EMBL/GenBank/DDBJ whole genome shotgun (WGS) entry which is preliminary data.</text>
</comment>
<evidence type="ECO:0000313" key="5">
    <source>
        <dbReference type="Proteomes" id="UP000321947"/>
    </source>
</evidence>
<evidence type="ECO:0000313" key="2">
    <source>
        <dbReference type="EMBL" id="KAA0050269.1"/>
    </source>
</evidence>
<feature type="region of interest" description="Disordered" evidence="1">
    <location>
        <begin position="98"/>
        <end position="121"/>
    </location>
</feature>
<dbReference type="AlphaFoldDB" id="A0A5D3BIX3"/>
<proteinExistence type="predicted"/>